<comment type="caution">
    <text evidence="1">The sequence shown here is derived from an EMBL/GenBank/DDBJ whole genome shotgun (WGS) entry which is preliminary data.</text>
</comment>
<dbReference type="PANTHER" id="PTHR47326:SF1">
    <property type="entry name" value="HTH PSQ-TYPE DOMAIN-CONTAINING PROTEIN"/>
    <property type="match status" value="1"/>
</dbReference>
<evidence type="ECO:0000313" key="2">
    <source>
        <dbReference type="Proteomes" id="UP001162162"/>
    </source>
</evidence>
<organism evidence="1 2">
    <name type="scientific">Aromia moschata</name>
    <dbReference type="NCBI Taxonomy" id="1265417"/>
    <lineage>
        <taxon>Eukaryota</taxon>
        <taxon>Metazoa</taxon>
        <taxon>Ecdysozoa</taxon>
        <taxon>Arthropoda</taxon>
        <taxon>Hexapoda</taxon>
        <taxon>Insecta</taxon>
        <taxon>Pterygota</taxon>
        <taxon>Neoptera</taxon>
        <taxon>Endopterygota</taxon>
        <taxon>Coleoptera</taxon>
        <taxon>Polyphaga</taxon>
        <taxon>Cucujiformia</taxon>
        <taxon>Chrysomeloidea</taxon>
        <taxon>Cerambycidae</taxon>
        <taxon>Cerambycinae</taxon>
        <taxon>Callichromatini</taxon>
        <taxon>Aromia</taxon>
    </lineage>
</organism>
<protein>
    <submittedName>
        <fullName evidence="1">Uncharacterized protein</fullName>
    </submittedName>
</protein>
<accession>A0AAV8XB81</accession>
<sequence length="246" mass="27969">MPHLVHTVSGKSVAEIDLNEQATQFHRVYRSIYWEKIDSDRLLLPMKNVVYSTFVLNGTVNKQNCRYWSTENPHWMMEAKTQYLEKVNVWAGIINSRIIGSYFFDSTLTGALLGFLAKFLSSRGMCGWIGIYASTPILVCTSGCISSPDRESETIKNPLPRPRLEQRSQRYRDWKDGALPTRLPVPHLGELTIKLTYTNSRTFSKSSSALLPYLRKGLSGSLKLLHSIPKAQDPMMSVVNRAKKVR</sequence>
<dbReference type="EMBL" id="JAPWTK010000791">
    <property type="protein sequence ID" value="KAJ8936053.1"/>
    <property type="molecule type" value="Genomic_DNA"/>
</dbReference>
<name>A0AAV8XB81_9CUCU</name>
<dbReference type="AlphaFoldDB" id="A0AAV8XB81"/>
<keyword evidence="2" id="KW-1185">Reference proteome</keyword>
<proteinExistence type="predicted"/>
<evidence type="ECO:0000313" key="1">
    <source>
        <dbReference type="EMBL" id="KAJ8936053.1"/>
    </source>
</evidence>
<gene>
    <name evidence="1" type="ORF">NQ318_004954</name>
</gene>
<reference evidence="1" key="1">
    <citation type="journal article" date="2023" name="Insect Mol. Biol.">
        <title>Genome sequencing provides insights into the evolution of gene families encoding plant cell wall-degrading enzymes in longhorned beetles.</title>
        <authorList>
            <person name="Shin N.R."/>
            <person name="Okamura Y."/>
            <person name="Kirsch R."/>
            <person name="Pauchet Y."/>
        </authorList>
    </citation>
    <scope>NUCLEOTIDE SEQUENCE</scope>
    <source>
        <strain evidence="1">AMC_N1</strain>
    </source>
</reference>
<dbReference type="Proteomes" id="UP001162162">
    <property type="component" value="Unassembled WGS sequence"/>
</dbReference>
<dbReference type="PANTHER" id="PTHR47326">
    <property type="entry name" value="TRANSPOSABLE ELEMENT TC3 TRANSPOSASE-LIKE PROTEIN"/>
    <property type="match status" value="1"/>
</dbReference>